<dbReference type="GO" id="GO:0071555">
    <property type="term" value="P:cell wall organization"/>
    <property type="evidence" value="ECO:0007669"/>
    <property type="project" value="TreeGrafter"/>
</dbReference>
<dbReference type="Gene3D" id="3.40.710.10">
    <property type="entry name" value="DD-peptidase/beta-lactamase superfamily"/>
    <property type="match status" value="1"/>
</dbReference>
<gene>
    <name evidence="3" type="ORF">EUA06_20385</name>
</gene>
<dbReference type="InterPro" id="IPR050515">
    <property type="entry name" value="Beta-lactam/transpept"/>
</dbReference>
<dbReference type="GO" id="GO:0005886">
    <property type="term" value="C:plasma membrane"/>
    <property type="evidence" value="ECO:0007669"/>
    <property type="project" value="TreeGrafter"/>
</dbReference>
<dbReference type="Proteomes" id="UP000291838">
    <property type="component" value="Unassembled WGS sequence"/>
</dbReference>
<name>A0A4Q2RNF9_9ACTN</name>
<dbReference type="RefSeq" id="WP_129479206.1">
    <property type="nucleotide sequence ID" value="NZ_SDWS01000012.1"/>
</dbReference>
<dbReference type="PANTHER" id="PTHR30627">
    <property type="entry name" value="PEPTIDOGLYCAN D,D-TRANSPEPTIDASE"/>
    <property type="match status" value="1"/>
</dbReference>
<dbReference type="EMBL" id="SDWS01000012">
    <property type="protein sequence ID" value="RYB88643.1"/>
    <property type="molecule type" value="Genomic_DNA"/>
</dbReference>
<evidence type="ECO:0000313" key="4">
    <source>
        <dbReference type="Proteomes" id="UP000291838"/>
    </source>
</evidence>
<dbReference type="PANTHER" id="PTHR30627:SF24">
    <property type="entry name" value="PENICILLIN-BINDING PROTEIN 4B"/>
    <property type="match status" value="1"/>
</dbReference>
<protein>
    <submittedName>
        <fullName evidence="3">Penicillin-binding protein 2</fullName>
    </submittedName>
</protein>
<keyword evidence="4" id="KW-1185">Reference proteome</keyword>
<organism evidence="3 4">
    <name type="scientific">Nocardioides glacieisoli</name>
    <dbReference type="NCBI Taxonomy" id="1168730"/>
    <lineage>
        <taxon>Bacteria</taxon>
        <taxon>Bacillati</taxon>
        <taxon>Actinomycetota</taxon>
        <taxon>Actinomycetes</taxon>
        <taxon>Propionibacteriales</taxon>
        <taxon>Nocardioidaceae</taxon>
        <taxon>Nocardioides</taxon>
    </lineage>
</organism>
<dbReference type="GO" id="GO:0071972">
    <property type="term" value="F:peptidoglycan L,D-transpeptidase activity"/>
    <property type="evidence" value="ECO:0007669"/>
    <property type="project" value="TreeGrafter"/>
</dbReference>
<feature type="domain" description="Penicillin-binding protein transpeptidase" evidence="1">
    <location>
        <begin position="158"/>
        <end position="481"/>
    </location>
</feature>
<dbReference type="Pfam" id="PF00905">
    <property type="entry name" value="Transpeptidase"/>
    <property type="match status" value="1"/>
</dbReference>
<evidence type="ECO:0000259" key="2">
    <source>
        <dbReference type="Pfam" id="PF21922"/>
    </source>
</evidence>
<dbReference type="InterPro" id="IPR001460">
    <property type="entry name" value="PCN-bd_Tpept"/>
</dbReference>
<comment type="caution">
    <text evidence="3">The sequence shown here is derived from an EMBL/GenBank/DDBJ whole genome shotgun (WGS) entry which is preliminary data.</text>
</comment>
<dbReference type="InterPro" id="IPR054120">
    <property type="entry name" value="PBPA_dimer"/>
</dbReference>
<dbReference type="Pfam" id="PF21922">
    <property type="entry name" value="PBP_dimer_2"/>
    <property type="match status" value="1"/>
</dbReference>
<dbReference type="OrthoDB" id="9766847at2"/>
<dbReference type="SUPFAM" id="SSF56601">
    <property type="entry name" value="beta-lactamase/transpeptidase-like"/>
    <property type="match status" value="1"/>
</dbReference>
<sequence>MNKPIRVVSVFCLVLFMALLVNATYLMYVRADSLSDDPRNRRIITATFSRERGAILVGKEAIARSVPSNDKYKFQRTYSEPFKYAPITGYFSWFNQTGVERSQNSVLAGDDSRLFVTRLVDLLSNTDPKGGNVQLTVDRAAQDAAWNGLEALSGNAQGAVVALEPSTGRMLAMASTPTFDPNGFASHDFSAVKQFGDKLNADESEPLINRAIGTTLPPGSTFKLVTAAAAIESGDYDADSMVPGGFRFQLPQSETTIGNYDDGNCGGRRITLTQALQVSCNVTFLTLANELGNDAMAEQAEKFGFNDTSLEDLGGQAKSLYPRDMDAPQTAMSGIGQSSVTATPLQMAMVAAAIANDGDVMRPYVVDEVRAPNLSVLDRTDPQSISKAISSTTADELTKMLVATVDLGTASPAQIPGVEVAGKTGTAQSSGDRPPYAWFVSFAPANDPQVAVAVLVQSSDTSPDEIGGGALGGPIAKSIMEAVISP</sequence>
<reference evidence="3 4" key="1">
    <citation type="submission" date="2019-01" db="EMBL/GenBank/DDBJ databases">
        <title>Novel species of Nocardioides.</title>
        <authorList>
            <person name="Liu Q."/>
            <person name="Xin Y.-H."/>
        </authorList>
    </citation>
    <scope>NUCLEOTIDE SEQUENCE [LARGE SCALE GENOMIC DNA]</scope>
    <source>
        <strain evidence="3 4">HLT3-15</strain>
    </source>
</reference>
<dbReference type="AlphaFoldDB" id="A0A4Q2RNF9"/>
<evidence type="ECO:0000313" key="3">
    <source>
        <dbReference type="EMBL" id="RYB88643.1"/>
    </source>
</evidence>
<evidence type="ECO:0000259" key="1">
    <source>
        <dbReference type="Pfam" id="PF00905"/>
    </source>
</evidence>
<accession>A0A4Q2RNF9</accession>
<dbReference type="Gene3D" id="3.90.1310.10">
    <property type="entry name" value="Penicillin-binding protein 2a (Domain 2)"/>
    <property type="match status" value="1"/>
</dbReference>
<feature type="domain" description="Penicillin binding protein A dimerisation" evidence="2">
    <location>
        <begin position="52"/>
        <end position="133"/>
    </location>
</feature>
<dbReference type="GO" id="GO:0008658">
    <property type="term" value="F:penicillin binding"/>
    <property type="evidence" value="ECO:0007669"/>
    <property type="project" value="InterPro"/>
</dbReference>
<dbReference type="InterPro" id="IPR012338">
    <property type="entry name" value="Beta-lactam/transpept-like"/>
</dbReference>
<proteinExistence type="predicted"/>